<dbReference type="InterPro" id="IPR010846">
    <property type="entry name" value="AmiA-like"/>
</dbReference>
<protein>
    <submittedName>
        <fullName evidence="2">DUF1460 domain-containing protein</fullName>
    </submittedName>
</protein>
<feature type="chain" id="PRO_5044331419" evidence="1">
    <location>
        <begin position="20"/>
        <end position="284"/>
    </location>
</feature>
<dbReference type="Gene3D" id="1.10.3670.10">
    <property type="entry name" value="Putative xylanase like domain"/>
    <property type="match status" value="1"/>
</dbReference>
<dbReference type="Pfam" id="PF07313">
    <property type="entry name" value="AmiA-like"/>
    <property type="match status" value="1"/>
</dbReference>
<organism evidence="2">
    <name type="scientific">Prevotella sp. GTC17253</name>
    <dbReference type="NCBI Taxonomy" id="3236793"/>
    <lineage>
        <taxon>Bacteria</taxon>
        <taxon>Pseudomonadati</taxon>
        <taxon>Bacteroidota</taxon>
        <taxon>Bacteroidia</taxon>
        <taxon>Bacteroidales</taxon>
        <taxon>Prevotellaceae</taxon>
        <taxon>Prevotella</taxon>
    </lineage>
</organism>
<evidence type="ECO:0000256" key="1">
    <source>
        <dbReference type="SAM" id="SignalP"/>
    </source>
</evidence>
<reference evidence="2" key="1">
    <citation type="submission" date="2024-07" db="EMBL/GenBank/DDBJ databases">
        <title>Complete genome sequence of Prevotella sp. YM-2024 GTC17253.</title>
        <authorList>
            <person name="Hayashi M."/>
            <person name="Muto Y."/>
            <person name="Tanaka K."/>
            <person name="Niwa H."/>
        </authorList>
    </citation>
    <scope>NUCLEOTIDE SEQUENCE</scope>
    <source>
        <strain evidence="2">GTC17253</strain>
    </source>
</reference>
<dbReference type="AlphaFoldDB" id="A0AB33IMX9"/>
<accession>A0AB33IMX9</accession>
<dbReference type="EMBL" id="AP035785">
    <property type="protein sequence ID" value="BFO70870.1"/>
    <property type="molecule type" value="Genomic_DNA"/>
</dbReference>
<dbReference type="InterPro" id="IPR038765">
    <property type="entry name" value="Papain-like_cys_pep_sf"/>
</dbReference>
<dbReference type="SUPFAM" id="SSF54001">
    <property type="entry name" value="Cysteine proteinases"/>
    <property type="match status" value="1"/>
</dbReference>
<feature type="signal peptide" evidence="1">
    <location>
        <begin position="1"/>
        <end position="19"/>
    </location>
</feature>
<proteinExistence type="predicted"/>
<dbReference type="Gene3D" id="2.30.260.10">
    <property type="entry name" value="putative xylanase like domain"/>
    <property type="match status" value="1"/>
</dbReference>
<sequence>MYRKLLGILIALNALAVKAANQPIQYTKYDSTKVVSLLKLAKMQKPETNYVLFFARQLVNIPYVAKTLENNQTEKLVINLRQLDCTTYVENVLALTLCVKNKQTSFMDFCNQLQKIRYEKGDIKYTKRHHYFTEWIISNSKLGLVRDRQTSQAPFTAIQKIRVRYMSEHPQYYPMLVKNPTWTTEIAQMEKALDGLQYRYIPKNTIANTALFRNSIKNGDIIAIITNKRGLDTSHIGIAVWHRDGLHMLNASQVHKKVVEEPMLLKTYMSKHPIQIGIRIIEIK</sequence>
<evidence type="ECO:0000313" key="2">
    <source>
        <dbReference type="EMBL" id="BFO70870.1"/>
    </source>
</evidence>
<name>A0AB33IMX9_9BACT</name>
<keyword evidence="1" id="KW-0732">Signal</keyword>
<gene>
    <name evidence="2" type="ORF">GTC17253_08360</name>
</gene>